<reference evidence="1 2" key="1">
    <citation type="journal article" date="2023" name="Int. J. Syst. Evol. Microbiol.">
        <title>Methylocystis iwaonis sp. nov., a type II methane-oxidizing bacterium from surface soil of a rice paddy field in Japan, and emended description of the genus Methylocystis (ex Whittenbury et al. 1970) Bowman et al. 1993.</title>
        <authorList>
            <person name="Kaise H."/>
            <person name="Sawadogo J.B."/>
            <person name="Alam M.S."/>
            <person name="Ueno C."/>
            <person name="Dianou D."/>
            <person name="Shinjo R."/>
            <person name="Asakawa S."/>
        </authorList>
    </citation>
    <scope>NUCLEOTIDE SEQUENCE [LARGE SCALE GENOMIC DNA]</scope>
    <source>
        <strain evidence="1 2">SS37A-Re</strain>
    </source>
</reference>
<accession>A0ABM8ED29</accession>
<evidence type="ECO:0000313" key="2">
    <source>
        <dbReference type="Proteomes" id="UP001317629"/>
    </source>
</evidence>
<evidence type="ECO:0008006" key="3">
    <source>
        <dbReference type="Google" id="ProtNLM"/>
    </source>
</evidence>
<name>A0ABM8ED29_9HYPH</name>
<organism evidence="1 2">
    <name type="scientific">Methylocystis iwaonis</name>
    <dbReference type="NCBI Taxonomy" id="2885079"/>
    <lineage>
        <taxon>Bacteria</taxon>
        <taxon>Pseudomonadati</taxon>
        <taxon>Pseudomonadota</taxon>
        <taxon>Alphaproteobacteria</taxon>
        <taxon>Hyphomicrobiales</taxon>
        <taxon>Methylocystaceae</taxon>
        <taxon>Methylocystis</taxon>
    </lineage>
</organism>
<protein>
    <recommendedName>
        <fullName evidence="3">Addiction module protein</fullName>
    </recommendedName>
</protein>
<keyword evidence="2" id="KW-1185">Reference proteome</keyword>
<dbReference type="RefSeq" id="WP_281929360.1">
    <property type="nucleotide sequence ID" value="NZ_AP027142.1"/>
</dbReference>
<evidence type="ECO:0000313" key="1">
    <source>
        <dbReference type="EMBL" id="BDV35855.1"/>
    </source>
</evidence>
<proteinExistence type="predicted"/>
<gene>
    <name evidence="1" type="ORF">SS37A_33840</name>
</gene>
<dbReference type="EMBL" id="AP027142">
    <property type="protein sequence ID" value="BDV35855.1"/>
    <property type="molecule type" value="Genomic_DNA"/>
</dbReference>
<dbReference type="Proteomes" id="UP001317629">
    <property type="component" value="Chromosome"/>
</dbReference>
<sequence length="75" mass="7999">MTKLLDEAVGVLRSLPPQDQDEIARMIIELTGEGGAPVSLSPDEKAAIARSKAAAARGEFATEAQIRSVWEKHGL</sequence>